<keyword evidence="2" id="KW-1133">Transmembrane helix</keyword>
<feature type="transmembrane region" description="Helical" evidence="2">
    <location>
        <begin position="31"/>
        <end position="53"/>
    </location>
</feature>
<protein>
    <submittedName>
        <fullName evidence="3">Uncharacterized protein</fullName>
    </submittedName>
</protein>
<evidence type="ECO:0000313" key="3">
    <source>
        <dbReference type="EMBL" id="GMM60063.1"/>
    </source>
</evidence>
<keyword evidence="2" id="KW-0812">Transmembrane</keyword>
<evidence type="ECO:0000313" key="4">
    <source>
        <dbReference type="Proteomes" id="UP001187221"/>
    </source>
</evidence>
<name>A0ABQ6P466_9SPHN</name>
<accession>A0ABQ6P466</accession>
<organism evidence="3 4">
    <name type="scientific">Novosphingobium pituita</name>
    <dbReference type="NCBI Taxonomy" id="3056842"/>
    <lineage>
        <taxon>Bacteria</taxon>
        <taxon>Pseudomonadati</taxon>
        <taxon>Pseudomonadota</taxon>
        <taxon>Alphaproteobacteria</taxon>
        <taxon>Sphingomonadales</taxon>
        <taxon>Sphingomonadaceae</taxon>
        <taxon>Novosphingobium</taxon>
    </lineage>
</organism>
<proteinExistence type="predicted"/>
<keyword evidence="4" id="KW-1185">Reference proteome</keyword>
<evidence type="ECO:0000256" key="2">
    <source>
        <dbReference type="SAM" id="Phobius"/>
    </source>
</evidence>
<dbReference type="RefSeq" id="WP_317973883.1">
    <property type="nucleotide sequence ID" value="NZ_BTFW01000001.1"/>
</dbReference>
<feature type="region of interest" description="Disordered" evidence="1">
    <location>
        <begin position="75"/>
        <end position="94"/>
    </location>
</feature>
<evidence type="ECO:0000256" key="1">
    <source>
        <dbReference type="SAM" id="MobiDB-lite"/>
    </source>
</evidence>
<reference evidence="3 4" key="1">
    <citation type="submission" date="2023-06" db="EMBL/GenBank/DDBJ databases">
        <title>Draft genome sequence of Novosphingobium sp. strain IK01.</title>
        <authorList>
            <person name="Hatamoto M."/>
            <person name="Ikarashi T."/>
            <person name="Yamaguchi T."/>
        </authorList>
    </citation>
    <scope>NUCLEOTIDE SEQUENCE [LARGE SCALE GENOMIC DNA]</scope>
    <source>
        <strain evidence="3 4">IK01</strain>
    </source>
</reference>
<keyword evidence="2" id="KW-0472">Membrane</keyword>
<feature type="region of interest" description="Disordered" evidence="1">
    <location>
        <begin position="1"/>
        <end position="24"/>
    </location>
</feature>
<dbReference type="Proteomes" id="UP001187221">
    <property type="component" value="Unassembled WGS sequence"/>
</dbReference>
<dbReference type="EMBL" id="BTFW01000001">
    <property type="protein sequence ID" value="GMM60063.1"/>
    <property type="molecule type" value="Genomic_DNA"/>
</dbReference>
<gene>
    <name evidence="3" type="ORF">NUTIK01_08400</name>
</gene>
<feature type="compositionally biased region" description="Polar residues" evidence="1">
    <location>
        <begin position="1"/>
        <end position="17"/>
    </location>
</feature>
<comment type="caution">
    <text evidence="3">The sequence shown here is derived from an EMBL/GenBank/DDBJ whole genome shotgun (WGS) entry which is preliminary data.</text>
</comment>
<sequence>MIKQSSTLSRPTSGPSTAGSGAFAPRGRRRAFGLAVMAGLVAAGVVGLVVLAWSMGGPRPESWHEVPVAMPAVAPASPVPAQKSGPVAGPGAHA</sequence>